<feature type="compositionally biased region" description="Basic and acidic residues" evidence="1">
    <location>
        <begin position="1"/>
        <end position="26"/>
    </location>
</feature>
<gene>
    <name evidence="2" type="ORF">ACH5RR_001392</name>
</gene>
<dbReference type="Proteomes" id="UP001630127">
    <property type="component" value="Unassembled WGS sequence"/>
</dbReference>
<protein>
    <submittedName>
        <fullName evidence="2">Uncharacterized protein</fullName>
    </submittedName>
</protein>
<evidence type="ECO:0000313" key="3">
    <source>
        <dbReference type="Proteomes" id="UP001630127"/>
    </source>
</evidence>
<feature type="region of interest" description="Disordered" evidence="1">
    <location>
        <begin position="1"/>
        <end position="31"/>
    </location>
</feature>
<reference evidence="2 3" key="1">
    <citation type="submission" date="2024-11" db="EMBL/GenBank/DDBJ databases">
        <title>A near-complete genome assembly of Cinchona calisaya.</title>
        <authorList>
            <person name="Lian D.C."/>
            <person name="Zhao X.W."/>
            <person name="Wei L."/>
        </authorList>
    </citation>
    <scope>NUCLEOTIDE SEQUENCE [LARGE SCALE GENOMIC DNA]</scope>
    <source>
        <tissue evidence="2">Nenye</tissue>
    </source>
</reference>
<dbReference type="InterPro" id="IPR053151">
    <property type="entry name" value="RNase_H-like"/>
</dbReference>
<organism evidence="2 3">
    <name type="scientific">Cinchona calisaya</name>
    <dbReference type="NCBI Taxonomy" id="153742"/>
    <lineage>
        <taxon>Eukaryota</taxon>
        <taxon>Viridiplantae</taxon>
        <taxon>Streptophyta</taxon>
        <taxon>Embryophyta</taxon>
        <taxon>Tracheophyta</taxon>
        <taxon>Spermatophyta</taxon>
        <taxon>Magnoliopsida</taxon>
        <taxon>eudicotyledons</taxon>
        <taxon>Gunneridae</taxon>
        <taxon>Pentapetalae</taxon>
        <taxon>asterids</taxon>
        <taxon>lamiids</taxon>
        <taxon>Gentianales</taxon>
        <taxon>Rubiaceae</taxon>
        <taxon>Cinchonoideae</taxon>
        <taxon>Cinchoneae</taxon>
        <taxon>Cinchona</taxon>
    </lineage>
</organism>
<dbReference type="EMBL" id="JBJUIK010000001">
    <property type="protein sequence ID" value="KAL3538026.1"/>
    <property type="molecule type" value="Genomic_DNA"/>
</dbReference>
<accession>A0ABD3B3W8</accession>
<keyword evidence="3" id="KW-1185">Reference proteome</keyword>
<dbReference type="AlphaFoldDB" id="A0ABD3B3W8"/>
<comment type="caution">
    <text evidence="2">The sequence shown here is derived from an EMBL/GenBank/DDBJ whole genome shotgun (WGS) entry which is preliminary data.</text>
</comment>
<dbReference type="PANTHER" id="PTHR47723">
    <property type="entry name" value="OS05G0353850 PROTEIN"/>
    <property type="match status" value="1"/>
</dbReference>
<sequence>MADPKDSSTDEYPKPNEGKRAFENPKFKTKKNGMNLAKEGQTAVRQIQWVVKDPTSSKKRFGKISSYMIPDLNNFYDEIMDDHHRFFRRMKKSFTEKYVLDSLSNKDSVDGFDCPRPTVMGILHDFLESLDAKLSNNRDTSQPNGRFMRTTIRKKKHYPLARTIITTSDIRTTIALSQNFLSGNIHYLEYPRDFGLLMGRFGGEFWDSSHPEDAEYMIWLSHWKFGNHLEGPQVCVSIIVDSSFQKLGGPRAVSWKPPPLGYLKLNVDGSCLPGAVGGGGLVRTASGLPLAGFSNSFGVKSYMEAEA</sequence>
<dbReference type="PANTHER" id="PTHR47723:SF19">
    <property type="entry name" value="POLYNUCLEOTIDYL TRANSFERASE, RIBONUCLEASE H-LIKE SUPERFAMILY PROTEIN"/>
    <property type="match status" value="1"/>
</dbReference>
<evidence type="ECO:0000313" key="2">
    <source>
        <dbReference type="EMBL" id="KAL3538026.1"/>
    </source>
</evidence>
<proteinExistence type="predicted"/>
<name>A0ABD3B3W8_9GENT</name>
<evidence type="ECO:0000256" key="1">
    <source>
        <dbReference type="SAM" id="MobiDB-lite"/>
    </source>
</evidence>